<dbReference type="EMBL" id="KZ293424">
    <property type="protein sequence ID" value="PBK71394.1"/>
    <property type="molecule type" value="Genomic_DNA"/>
</dbReference>
<dbReference type="Proteomes" id="UP000218334">
    <property type="component" value="Unassembled WGS sequence"/>
</dbReference>
<evidence type="ECO:0000313" key="3">
    <source>
        <dbReference type="Proteomes" id="UP000218334"/>
    </source>
</evidence>
<reference evidence="3" key="1">
    <citation type="journal article" date="2017" name="Nat. Ecol. Evol.">
        <title>Genome expansion and lineage-specific genetic innovations in the forest pathogenic fungi Armillaria.</title>
        <authorList>
            <person name="Sipos G."/>
            <person name="Prasanna A.N."/>
            <person name="Walter M.C."/>
            <person name="O'Connor E."/>
            <person name="Balint B."/>
            <person name="Krizsan K."/>
            <person name="Kiss B."/>
            <person name="Hess J."/>
            <person name="Varga T."/>
            <person name="Slot J."/>
            <person name="Riley R."/>
            <person name="Boka B."/>
            <person name="Rigling D."/>
            <person name="Barry K."/>
            <person name="Lee J."/>
            <person name="Mihaltcheva S."/>
            <person name="LaButti K."/>
            <person name="Lipzen A."/>
            <person name="Waldron R."/>
            <person name="Moloney N.M."/>
            <person name="Sperisen C."/>
            <person name="Kredics L."/>
            <person name="Vagvoelgyi C."/>
            <person name="Patrignani A."/>
            <person name="Fitzpatrick D."/>
            <person name="Nagy I."/>
            <person name="Doyle S."/>
            <person name="Anderson J.B."/>
            <person name="Grigoriev I.V."/>
            <person name="Gueldener U."/>
            <person name="Muensterkoetter M."/>
            <person name="Nagy L.G."/>
        </authorList>
    </citation>
    <scope>NUCLEOTIDE SEQUENCE [LARGE SCALE GENOMIC DNA]</scope>
    <source>
        <strain evidence="3">28-4</strain>
    </source>
</reference>
<gene>
    <name evidence="2" type="ORF">ARMSODRAFT_973824</name>
</gene>
<name>A0A2H3BR28_9AGAR</name>
<keyword evidence="3" id="KW-1185">Reference proteome</keyword>
<evidence type="ECO:0000256" key="1">
    <source>
        <dbReference type="SAM" id="MobiDB-lite"/>
    </source>
</evidence>
<dbReference type="AlphaFoldDB" id="A0A2H3BR28"/>
<organism evidence="2 3">
    <name type="scientific">Armillaria solidipes</name>
    <dbReference type="NCBI Taxonomy" id="1076256"/>
    <lineage>
        <taxon>Eukaryota</taxon>
        <taxon>Fungi</taxon>
        <taxon>Dikarya</taxon>
        <taxon>Basidiomycota</taxon>
        <taxon>Agaricomycotina</taxon>
        <taxon>Agaricomycetes</taxon>
        <taxon>Agaricomycetidae</taxon>
        <taxon>Agaricales</taxon>
        <taxon>Marasmiineae</taxon>
        <taxon>Physalacriaceae</taxon>
        <taxon>Armillaria</taxon>
    </lineage>
</organism>
<proteinExistence type="predicted"/>
<protein>
    <submittedName>
        <fullName evidence="2">Uncharacterized protein</fullName>
    </submittedName>
</protein>
<accession>A0A2H3BR28</accession>
<feature type="region of interest" description="Disordered" evidence="1">
    <location>
        <begin position="1"/>
        <end position="41"/>
    </location>
</feature>
<evidence type="ECO:0000313" key="2">
    <source>
        <dbReference type="EMBL" id="PBK71394.1"/>
    </source>
</evidence>
<sequence length="226" mass="25938">MAKLKRKHKIAEGKKKSASIVESGEESGNASAPKHLKTEPEPMAQDKVFTGSRCIAANIVVSRRHSRLDRDMILIKAEGLMVLVSELPLGVDDLYEILNKSFWIRTLWKRLLKDQKGYRVEDSDELLDLEEEIHQDIIPRAESVGILDLNMMIKIPMPKLDLEKETEKECHRQATAKIRAKTWEKDEKVESEVEMYKDLELVLVQEMEKEKEKDVKIVDLSDASVS</sequence>